<keyword evidence="10 21" id="KW-0378">Hydrolase</keyword>
<accession>A0AAE3XIU9</accession>
<keyword evidence="18" id="KW-0812">Transmembrane</keyword>
<evidence type="ECO:0000256" key="15">
    <source>
        <dbReference type="ARBA" id="ARBA00023316"/>
    </source>
</evidence>
<gene>
    <name evidence="21" type="ORF">HNQ88_000178</name>
</gene>
<organism evidence="21 22">
    <name type="scientific">Aureibacter tunicatorum</name>
    <dbReference type="NCBI Taxonomy" id="866807"/>
    <lineage>
        <taxon>Bacteria</taxon>
        <taxon>Pseudomonadati</taxon>
        <taxon>Bacteroidota</taxon>
        <taxon>Cytophagia</taxon>
        <taxon>Cytophagales</taxon>
        <taxon>Persicobacteraceae</taxon>
        <taxon>Aureibacter</taxon>
    </lineage>
</organism>
<comment type="catalytic activity">
    <reaction evidence="17">
        <text>[GlcNAc-(1-&gt;4)-Mur2Ac(oyl-L-Ala-gamma-D-Glu-L-Lys-D-Ala-D-Ala)](n)-di-trans,octa-cis-undecaprenyl diphosphate + beta-D-GlcNAc-(1-&gt;4)-Mur2Ac(oyl-L-Ala-gamma-D-Glu-L-Lys-D-Ala-D-Ala)-di-trans,octa-cis-undecaprenyl diphosphate = [GlcNAc-(1-&gt;4)-Mur2Ac(oyl-L-Ala-gamma-D-Glu-L-Lys-D-Ala-D-Ala)](n+1)-di-trans,octa-cis-undecaprenyl diphosphate + di-trans,octa-cis-undecaprenyl diphosphate + H(+)</text>
        <dbReference type="Rhea" id="RHEA:23708"/>
        <dbReference type="Rhea" id="RHEA-COMP:9602"/>
        <dbReference type="Rhea" id="RHEA-COMP:9603"/>
        <dbReference type="ChEBI" id="CHEBI:15378"/>
        <dbReference type="ChEBI" id="CHEBI:58405"/>
        <dbReference type="ChEBI" id="CHEBI:60033"/>
        <dbReference type="ChEBI" id="CHEBI:78435"/>
        <dbReference type="EC" id="2.4.99.28"/>
    </reaction>
</comment>
<dbReference type="Pfam" id="PF00905">
    <property type="entry name" value="Transpeptidase"/>
    <property type="match status" value="1"/>
</dbReference>
<dbReference type="SUPFAM" id="SSF56601">
    <property type="entry name" value="beta-lactamase/transpeptidase-like"/>
    <property type="match status" value="1"/>
</dbReference>
<evidence type="ECO:0000256" key="16">
    <source>
        <dbReference type="ARBA" id="ARBA00034000"/>
    </source>
</evidence>
<dbReference type="GO" id="GO:0006508">
    <property type="term" value="P:proteolysis"/>
    <property type="evidence" value="ECO:0007669"/>
    <property type="project" value="UniProtKB-KW"/>
</dbReference>
<dbReference type="GO" id="GO:0005886">
    <property type="term" value="C:plasma membrane"/>
    <property type="evidence" value="ECO:0007669"/>
    <property type="project" value="UniProtKB-SubCell"/>
</dbReference>
<dbReference type="SUPFAM" id="SSF53955">
    <property type="entry name" value="Lysozyme-like"/>
    <property type="match status" value="1"/>
</dbReference>
<evidence type="ECO:0000256" key="9">
    <source>
        <dbReference type="ARBA" id="ARBA00022679"/>
    </source>
</evidence>
<dbReference type="Proteomes" id="UP001185092">
    <property type="component" value="Unassembled WGS sequence"/>
</dbReference>
<keyword evidence="5" id="KW-1003">Cell membrane</keyword>
<evidence type="ECO:0000256" key="18">
    <source>
        <dbReference type="SAM" id="Phobius"/>
    </source>
</evidence>
<evidence type="ECO:0000313" key="21">
    <source>
        <dbReference type="EMBL" id="MDR6237202.1"/>
    </source>
</evidence>
<dbReference type="PANTHER" id="PTHR32282">
    <property type="entry name" value="BINDING PROTEIN TRANSPEPTIDASE, PUTATIVE-RELATED"/>
    <property type="match status" value="1"/>
</dbReference>
<comment type="caution">
    <text evidence="21">The sequence shown here is derived from an EMBL/GenBank/DDBJ whole genome shotgun (WGS) entry which is preliminary data.</text>
</comment>
<dbReference type="GO" id="GO:0009002">
    <property type="term" value="F:serine-type D-Ala-D-Ala carboxypeptidase activity"/>
    <property type="evidence" value="ECO:0007669"/>
    <property type="project" value="UniProtKB-EC"/>
</dbReference>
<evidence type="ECO:0000256" key="10">
    <source>
        <dbReference type="ARBA" id="ARBA00022801"/>
    </source>
</evidence>
<reference evidence="21" key="1">
    <citation type="submission" date="2023-07" db="EMBL/GenBank/DDBJ databases">
        <title>Genomic Encyclopedia of Type Strains, Phase IV (KMG-IV): sequencing the most valuable type-strain genomes for metagenomic binning, comparative biology and taxonomic classification.</title>
        <authorList>
            <person name="Goeker M."/>
        </authorList>
    </citation>
    <scope>NUCLEOTIDE SEQUENCE</scope>
    <source>
        <strain evidence="21">DSM 26174</strain>
    </source>
</reference>
<evidence type="ECO:0000256" key="12">
    <source>
        <dbReference type="ARBA" id="ARBA00022984"/>
    </source>
</evidence>
<evidence type="ECO:0000259" key="20">
    <source>
        <dbReference type="Pfam" id="PF00912"/>
    </source>
</evidence>
<evidence type="ECO:0000256" key="4">
    <source>
        <dbReference type="ARBA" id="ARBA00007739"/>
    </source>
</evidence>
<evidence type="ECO:0000256" key="17">
    <source>
        <dbReference type="ARBA" id="ARBA00049902"/>
    </source>
</evidence>
<dbReference type="GO" id="GO:0008955">
    <property type="term" value="F:peptidoglycan glycosyltransferase activity"/>
    <property type="evidence" value="ECO:0007669"/>
    <property type="project" value="UniProtKB-EC"/>
</dbReference>
<keyword evidence="11" id="KW-0133">Cell shape</keyword>
<evidence type="ECO:0000256" key="3">
    <source>
        <dbReference type="ARBA" id="ARBA00007090"/>
    </source>
</evidence>
<dbReference type="GO" id="GO:0030288">
    <property type="term" value="C:outer membrane-bounded periplasmic space"/>
    <property type="evidence" value="ECO:0007669"/>
    <property type="project" value="TreeGrafter"/>
</dbReference>
<keyword evidence="13 18" id="KW-0472">Membrane</keyword>
<keyword evidence="12" id="KW-0573">Peptidoglycan synthesis</keyword>
<evidence type="ECO:0000256" key="6">
    <source>
        <dbReference type="ARBA" id="ARBA00022645"/>
    </source>
</evidence>
<dbReference type="GO" id="GO:0008658">
    <property type="term" value="F:penicillin binding"/>
    <property type="evidence" value="ECO:0007669"/>
    <property type="project" value="InterPro"/>
</dbReference>
<keyword evidence="15" id="KW-0961">Cell wall biogenesis/degradation</keyword>
<evidence type="ECO:0000256" key="7">
    <source>
        <dbReference type="ARBA" id="ARBA00022670"/>
    </source>
</evidence>
<comment type="similarity">
    <text evidence="4">In the N-terminal section; belongs to the glycosyltransferase 51 family.</text>
</comment>
<sequence length="780" mass="88671">MKETIDKKTKAKSKIPFYKKFILISWCIFLLGIASVYGIFWMIRHDVNGWFGGLPTYEQLENPKSDLASELYSSDGVLLGKYFRVHRSQVGYDEISPNIKNALIATEDNVFFEHAGISLRALYRVLWYSAILRQDAGGGSTISQQLAKNLFQTRDDLEGSLAEIDWRIGLVIAKLKEWVVAVQLETSYTKEEIMAMYLNTVFFGSNSYGIEVASQTFFNKPQNLLTVEEAALLVGLVQRPSGYNPNRYPKAAKTRRNTVLNQMEKYGYLAEAKCDSLKELPIKLDYKVKNHNYGLATYFRSVIRDELMKWTKDNNYDLWEDGLKIYTTIDSRMQEYAEQAVEEHMKALQTKFDTQSKGRTPWIDDKGKPIPNFIESEIKRTQTYRDLKRSFDGDSVKIWQALKKPKDMTVFSWNGDIDTTMSSLDSLKYYKKFLHTGFMAMDPHNGEVKAWVGGINHKYFKYDHVKYGKRQPGSTFKPIVYAAAIDNGYSPCYEVVDAPVTFPMPNQDPPTWTPQNSNSKFSGEVMTLRQAMARSINSITAFVMSKIGPQTVVNYAKRLGISSPLEPVPSLCLGVSDVSIYELIGAYSTFVNRGVYTQPRFITKIEDKNGTVLQEFPAITKEALNEETAYMMLYMLRGTTEEIGGTGQGVGWELKRDNELGGKTGTTQNASDGWFMGVTKDLVAGAWTGGENRSVHFRSWVDGQGARTAMPIWKIFMTKVYADKELDVEKGAFPRPRKLSKEIDCNIFQMQNMVNDSTLMNDSTMLLYEPVEEVDLDDIQ</sequence>
<dbReference type="InterPro" id="IPR050396">
    <property type="entry name" value="Glycosyltr_51/Transpeptidase"/>
</dbReference>
<feature type="transmembrane region" description="Helical" evidence="18">
    <location>
        <begin position="21"/>
        <end position="43"/>
    </location>
</feature>
<dbReference type="EC" id="2.4.1.-" evidence="21"/>
<keyword evidence="6" id="KW-0121">Carboxypeptidase</keyword>
<comment type="pathway">
    <text evidence="2">Cell wall biogenesis; peptidoglycan biosynthesis.</text>
</comment>
<dbReference type="InterPro" id="IPR001460">
    <property type="entry name" value="PCN-bd_Tpept"/>
</dbReference>
<proteinExistence type="inferred from homology"/>
<dbReference type="RefSeq" id="WP_309936647.1">
    <property type="nucleotide sequence ID" value="NZ_AP025305.1"/>
</dbReference>
<dbReference type="GO" id="GO:0008360">
    <property type="term" value="P:regulation of cell shape"/>
    <property type="evidence" value="ECO:0007669"/>
    <property type="project" value="UniProtKB-KW"/>
</dbReference>
<evidence type="ECO:0000313" key="22">
    <source>
        <dbReference type="Proteomes" id="UP001185092"/>
    </source>
</evidence>
<keyword evidence="22" id="KW-1185">Reference proteome</keyword>
<evidence type="ECO:0000256" key="13">
    <source>
        <dbReference type="ARBA" id="ARBA00023136"/>
    </source>
</evidence>
<comment type="catalytic activity">
    <reaction evidence="16">
        <text>Preferential cleavage: (Ac)2-L-Lys-D-Ala-|-D-Ala. Also transpeptidation of peptidyl-alanyl moieties that are N-acyl substituents of D-alanine.</text>
        <dbReference type="EC" id="3.4.16.4"/>
    </reaction>
</comment>
<keyword evidence="8 21" id="KW-0328">Glycosyltransferase</keyword>
<name>A0AAE3XIU9_9BACT</name>
<dbReference type="InterPro" id="IPR036950">
    <property type="entry name" value="PBP_transglycosylase"/>
</dbReference>
<dbReference type="Pfam" id="PF00912">
    <property type="entry name" value="Transgly"/>
    <property type="match status" value="1"/>
</dbReference>
<evidence type="ECO:0000259" key="19">
    <source>
        <dbReference type="Pfam" id="PF00905"/>
    </source>
</evidence>
<protein>
    <submittedName>
        <fullName evidence="21">Penicillin-binding protein 1A</fullName>
        <ecNumber evidence="21">2.4.1.-</ecNumber>
        <ecNumber evidence="21">3.4.-.-</ecNumber>
    </submittedName>
</protein>
<feature type="domain" description="Glycosyl transferase family 51" evidence="20">
    <location>
        <begin position="80"/>
        <end position="264"/>
    </location>
</feature>
<dbReference type="InterPro" id="IPR023346">
    <property type="entry name" value="Lysozyme-like_dom_sf"/>
</dbReference>
<dbReference type="EMBL" id="JAVDQD010000001">
    <property type="protein sequence ID" value="MDR6237202.1"/>
    <property type="molecule type" value="Genomic_DNA"/>
</dbReference>
<keyword evidence="7" id="KW-0645">Protease</keyword>
<evidence type="ECO:0000256" key="14">
    <source>
        <dbReference type="ARBA" id="ARBA00023268"/>
    </source>
</evidence>
<evidence type="ECO:0000256" key="11">
    <source>
        <dbReference type="ARBA" id="ARBA00022960"/>
    </source>
</evidence>
<dbReference type="GO" id="GO:0009252">
    <property type="term" value="P:peptidoglycan biosynthetic process"/>
    <property type="evidence" value="ECO:0007669"/>
    <property type="project" value="UniProtKB-KW"/>
</dbReference>
<evidence type="ECO:0000256" key="5">
    <source>
        <dbReference type="ARBA" id="ARBA00022475"/>
    </source>
</evidence>
<evidence type="ECO:0000256" key="8">
    <source>
        <dbReference type="ARBA" id="ARBA00022676"/>
    </source>
</evidence>
<dbReference type="Gene3D" id="1.10.3810.10">
    <property type="entry name" value="Biosynthetic peptidoglycan transglycosylase-like"/>
    <property type="match status" value="1"/>
</dbReference>
<dbReference type="Gene3D" id="3.40.710.10">
    <property type="entry name" value="DD-peptidase/beta-lactamase superfamily"/>
    <property type="match status" value="2"/>
</dbReference>
<comment type="similarity">
    <text evidence="3">In the C-terminal section; belongs to the transpeptidase family.</text>
</comment>
<comment type="subcellular location">
    <subcellularLocation>
        <location evidence="1">Cell membrane</location>
    </subcellularLocation>
</comment>
<dbReference type="AlphaFoldDB" id="A0AAE3XIU9"/>
<dbReference type="PANTHER" id="PTHR32282:SF11">
    <property type="entry name" value="PENICILLIN-BINDING PROTEIN 1B"/>
    <property type="match status" value="1"/>
</dbReference>
<evidence type="ECO:0000256" key="1">
    <source>
        <dbReference type="ARBA" id="ARBA00004236"/>
    </source>
</evidence>
<keyword evidence="18" id="KW-1133">Transmembrane helix</keyword>
<evidence type="ECO:0000256" key="2">
    <source>
        <dbReference type="ARBA" id="ARBA00004752"/>
    </source>
</evidence>
<keyword evidence="9 21" id="KW-0808">Transferase</keyword>
<dbReference type="InterPro" id="IPR001264">
    <property type="entry name" value="Glyco_trans_51"/>
</dbReference>
<feature type="domain" description="Penicillin-binding protein transpeptidase" evidence="19">
    <location>
        <begin position="437"/>
        <end position="680"/>
    </location>
</feature>
<dbReference type="GO" id="GO:0071555">
    <property type="term" value="P:cell wall organization"/>
    <property type="evidence" value="ECO:0007669"/>
    <property type="project" value="UniProtKB-KW"/>
</dbReference>
<keyword evidence="14" id="KW-0511">Multifunctional enzyme</keyword>
<dbReference type="InterPro" id="IPR012338">
    <property type="entry name" value="Beta-lactam/transpept-like"/>
</dbReference>
<dbReference type="EC" id="3.4.-.-" evidence="21"/>